<dbReference type="Gene3D" id="3.40.30.10">
    <property type="entry name" value="Glutaredoxin"/>
    <property type="match status" value="1"/>
</dbReference>
<gene>
    <name evidence="1" type="ORF">HLI_16895</name>
</gene>
<proteinExistence type="predicted"/>
<dbReference type="GO" id="GO:0016853">
    <property type="term" value="F:isomerase activity"/>
    <property type="evidence" value="ECO:0007669"/>
    <property type="project" value="UniProtKB-KW"/>
</dbReference>
<evidence type="ECO:0000313" key="1">
    <source>
        <dbReference type="EMBL" id="QAS53763.1"/>
    </source>
</evidence>
<evidence type="ECO:0000313" key="2">
    <source>
        <dbReference type="Proteomes" id="UP000287756"/>
    </source>
</evidence>
<dbReference type="InterPro" id="IPR008554">
    <property type="entry name" value="Glutaredoxin-like"/>
</dbReference>
<organism evidence="1 2">
    <name type="scientific">Halobacillus litoralis</name>
    <dbReference type="NCBI Taxonomy" id="45668"/>
    <lineage>
        <taxon>Bacteria</taxon>
        <taxon>Bacillati</taxon>
        <taxon>Bacillota</taxon>
        <taxon>Bacilli</taxon>
        <taxon>Bacillales</taxon>
        <taxon>Bacillaceae</taxon>
        <taxon>Halobacillus</taxon>
    </lineage>
</organism>
<dbReference type="Pfam" id="PF05768">
    <property type="entry name" value="Glrx-like"/>
    <property type="match status" value="1"/>
</dbReference>
<name>A0A410MGE3_9BACI</name>
<dbReference type="Proteomes" id="UP000287756">
    <property type="component" value="Chromosome"/>
</dbReference>
<sequence>MIVVSEVILYTRNKCPLCEEVRNLITLFNVDVIEIDIETDPVLLENYMFEVPVLKIDNYELDYRSIDYFELEKRLQ</sequence>
<dbReference type="InterPro" id="IPR036249">
    <property type="entry name" value="Thioredoxin-like_sf"/>
</dbReference>
<accession>A0A410MGE3</accession>
<dbReference type="KEGG" id="hli:HLI_16895"/>
<keyword evidence="1" id="KW-0413">Isomerase</keyword>
<reference evidence="1 2" key="1">
    <citation type="submission" date="2018-01" db="EMBL/GenBank/DDBJ databases">
        <title>The whole genome sequencing and assembly of Halobacillus litoralis ERB031 strain.</title>
        <authorList>
            <person name="Lee S.-J."/>
            <person name="Park M.-K."/>
            <person name="Kim J.-Y."/>
            <person name="Lee Y.-J."/>
            <person name="Yi H."/>
            <person name="Bahn Y.-S."/>
            <person name="Kim J.F."/>
            <person name="Lee D.-W."/>
        </authorList>
    </citation>
    <scope>NUCLEOTIDE SEQUENCE [LARGE SCALE GENOMIC DNA]</scope>
    <source>
        <strain evidence="1 2">ERB 031</strain>
    </source>
</reference>
<dbReference type="EMBL" id="CP026118">
    <property type="protein sequence ID" value="QAS53763.1"/>
    <property type="molecule type" value="Genomic_DNA"/>
</dbReference>
<dbReference type="OrthoDB" id="32865at2"/>
<protein>
    <submittedName>
        <fullName evidence="1">Thiol-disulfide isomerase</fullName>
    </submittedName>
</protein>
<dbReference type="SUPFAM" id="SSF52833">
    <property type="entry name" value="Thioredoxin-like"/>
    <property type="match status" value="1"/>
</dbReference>
<dbReference type="AlphaFoldDB" id="A0A410MGE3"/>